<evidence type="ECO:0000256" key="5">
    <source>
        <dbReference type="ARBA" id="ARBA00022989"/>
    </source>
</evidence>
<evidence type="ECO:0000313" key="12">
    <source>
        <dbReference type="Proteomes" id="UP000244527"/>
    </source>
</evidence>
<evidence type="ECO:0000259" key="10">
    <source>
        <dbReference type="Pfam" id="PF10531"/>
    </source>
</evidence>
<feature type="transmembrane region" description="Helical" evidence="8">
    <location>
        <begin position="584"/>
        <end position="605"/>
    </location>
</feature>
<dbReference type="KEGG" id="ffa:FFWV33_16615"/>
<dbReference type="GO" id="GO:0044038">
    <property type="term" value="P:cell wall macromolecule biosynthetic process"/>
    <property type="evidence" value="ECO:0007669"/>
    <property type="project" value="TreeGrafter"/>
</dbReference>
<keyword evidence="12" id="KW-1185">Reference proteome</keyword>
<feature type="transmembrane region" description="Helical" evidence="8">
    <location>
        <begin position="99"/>
        <end position="120"/>
    </location>
</feature>
<name>A0A2S1LGW6_9FLAO</name>
<sequence length="607" mass="67564">MYLFFFIIAWAISYVSFPVIINISKVKGLTAIPSDRSSHTVQTPNLGGVGIFIGFILAFTCFGSIFDIGSNYNLIGSLVVLFFLGLKDDILVLSAKTKFIVQFGIGLLITLNSSISINSLFGLFGIYKIGIIPAIALTTFVYVLIINSYNLIDGIDGLAGTIAICFLSVSSILFYNSHSITLLIISITLMGSILAFLQYNFSRRKKIFMGDTGSMIVGFLISFLVINILNLKEINFGLFSYTTSPTLLIALLFYPLVDTARIFFVRLVILKKSPFNADKNHIHHRLLALGFNHCQISIFVGLFTFVLAFISLLMINETIYFQLFSIILIGMLLFSLPLILEKMRSMTFNFLGDAILPFVIVLSIGLMQSCATKKDILYLNDNNSNAISDIKLNNQKIESNDILSIKIYSLDPESSKIYNIDLLESSTSANSIEIIKLKSYLVSDQGDITMPVLGTLMVNNKSTLELEAYLKNKLIGEGHLKEPIVKVRILNSKITILGEVRSPGMYTFYEKNLTIFQALGLAGDLTINGKRKDVLLIRNENDTKTIYHIDLTSKNWMDTQLYYIKKNDVIIVNPNESKIKSSGIIGNTGTFVSVISFLLTALLLIKK</sequence>
<feature type="transmembrane region" description="Helical" evidence="8">
    <location>
        <begin position="319"/>
        <end position="340"/>
    </location>
</feature>
<dbReference type="InterPro" id="IPR018480">
    <property type="entry name" value="PNAcMuramoyl-5peptid_Trfase_CS"/>
</dbReference>
<dbReference type="AlphaFoldDB" id="A0A2S1LGW6"/>
<dbReference type="GO" id="GO:0009103">
    <property type="term" value="P:lipopolysaccharide biosynthetic process"/>
    <property type="evidence" value="ECO:0007669"/>
    <property type="project" value="TreeGrafter"/>
</dbReference>
<dbReference type="CDD" id="cd06853">
    <property type="entry name" value="GT_WecA_like"/>
    <property type="match status" value="1"/>
</dbReference>
<gene>
    <name evidence="11" type="ORF">FFWV33_16615</name>
</gene>
<feature type="binding site" evidence="7">
    <location>
        <position position="150"/>
    </location>
    <ligand>
        <name>Mg(2+)</name>
        <dbReference type="ChEBI" id="CHEBI:18420"/>
    </ligand>
</feature>
<feature type="transmembrane region" description="Helical" evidence="8">
    <location>
        <begin position="157"/>
        <end position="174"/>
    </location>
</feature>
<keyword evidence="2" id="KW-1003">Cell membrane</keyword>
<reference evidence="11 12" key="1">
    <citation type="submission" date="2017-04" db="EMBL/GenBank/DDBJ databases">
        <title>Compelte genome sequence of WV33.</title>
        <authorList>
            <person name="Lee P.C."/>
        </authorList>
    </citation>
    <scope>NUCLEOTIDE SEQUENCE [LARGE SCALE GENOMIC DNA]</scope>
    <source>
        <strain evidence="11 12">WV33</strain>
    </source>
</reference>
<dbReference type="Pfam" id="PF00953">
    <property type="entry name" value="Glycos_transf_4"/>
    <property type="match status" value="1"/>
</dbReference>
<feature type="transmembrane region" description="Helical" evidence="8">
    <location>
        <begin position="72"/>
        <end position="92"/>
    </location>
</feature>
<dbReference type="GO" id="GO:0005886">
    <property type="term" value="C:plasma membrane"/>
    <property type="evidence" value="ECO:0007669"/>
    <property type="project" value="UniProtKB-SubCell"/>
</dbReference>
<dbReference type="InterPro" id="IPR003715">
    <property type="entry name" value="Poly_export_N"/>
</dbReference>
<dbReference type="InterPro" id="IPR019554">
    <property type="entry name" value="Soluble_ligand-bd"/>
</dbReference>
<evidence type="ECO:0000256" key="4">
    <source>
        <dbReference type="ARBA" id="ARBA00022692"/>
    </source>
</evidence>
<keyword evidence="7" id="KW-0479">Metal-binding</keyword>
<feature type="binding site" evidence="7">
    <location>
        <position position="211"/>
    </location>
    <ligand>
        <name>Mg(2+)</name>
        <dbReference type="ChEBI" id="CHEBI:18420"/>
    </ligand>
</feature>
<dbReference type="Pfam" id="PF02563">
    <property type="entry name" value="Poly_export"/>
    <property type="match status" value="1"/>
</dbReference>
<dbReference type="GO" id="GO:0046872">
    <property type="term" value="F:metal ion binding"/>
    <property type="evidence" value="ECO:0007669"/>
    <property type="project" value="UniProtKB-KW"/>
</dbReference>
<keyword evidence="6 8" id="KW-0472">Membrane</keyword>
<feature type="transmembrane region" description="Helical" evidence="8">
    <location>
        <begin position="290"/>
        <end position="313"/>
    </location>
</feature>
<evidence type="ECO:0000259" key="9">
    <source>
        <dbReference type="Pfam" id="PF02563"/>
    </source>
</evidence>
<accession>A0A2S1LGW6</accession>
<feature type="transmembrane region" description="Helical" evidence="8">
    <location>
        <begin position="6"/>
        <end position="24"/>
    </location>
</feature>
<feature type="domain" description="Soluble ligand binding" evidence="10">
    <location>
        <begin position="493"/>
        <end position="539"/>
    </location>
</feature>
<dbReference type="PANTHER" id="PTHR22926">
    <property type="entry name" value="PHOSPHO-N-ACETYLMURAMOYL-PENTAPEPTIDE-TRANSFERASE"/>
    <property type="match status" value="1"/>
</dbReference>
<evidence type="ECO:0000256" key="1">
    <source>
        <dbReference type="ARBA" id="ARBA00004651"/>
    </source>
</evidence>
<organism evidence="11 12">
    <name type="scientific">Flavobacterium faecale</name>
    <dbReference type="NCBI Taxonomy" id="1355330"/>
    <lineage>
        <taxon>Bacteria</taxon>
        <taxon>Pseudomonadati</taxon>
        <taxon>Bacteroidota</taxon>
        <taxon>Flavobacteriia</taxon>
        <taxon>Flavobacteriales</taxon>
        <taxon>Flavobacteriaceae</taxon>
        <taxon>Flavobacterium</taxon>
    </lineage>
</organism>
<comment type="subcellular location">
    <subcellularLocation>
        <location evidence="1">Cell membrane</location>
        <topology evidence="1">Multi-pass membrane protein</topology>
    </subcellularLocation>
</comment>
<dbReference type="PROSITE" id="PS01348">
    <property type="entry name" value="MRAY_2"/>
    <property type="match status" value="1"/>
</dbReference>
<feature type="transmembrane region" description="Helical" evidence="8">
    <location>
        <begin position="180"/>
        <end position="201"/>
    </location>
</feature>
<keyword evidence="5 8" id="KW-1133">Transmembrane helix</keyword>
<feature type="domain" description="Polysaccharide export protein N-terminal" evidence="9">
    <location>
        <begin position="394"/>
        <end position="489"/>
    </location>
</feature>
<dbReference type="EMBL" id="CP020918">
    <property type="protein sequence ID" value="AWG23032.1"/>
    <property type="molecule type" value="Genomic_DNA"/>
</dbReference>
<keyword evidence="4 8" id="KW-0812">Transmembrane</keyword>
<dbReference type="GO" id="GO:0016780">
    <property type="term" value="F:phosphotransferase activity, for other substituted phosphate groups"/>
    <property type="evidence" value="ECO:0007669"/>
    <property type="project" value="InterPro"/>
</dbReference>
<evidence type="ECO:0000256" key="7">
    <source>
        <dbReference type="PIRSR" id="PIRSR600715-1"/>
    </source>
</evidence>
<evidence type="ECO:0000256" key="3">
    <source>
        <dbReference type="ARBA" id="ARBA00022679"/>
    </source>
</evidence>
<feature type="transmembrane region" description="Helical" evidence="8">
    <location>
        <begin position="347"/>
        <end position="367"/>
    </location>
</feature>
<dbReference type="Gene3D" id="3.10.560.10">
    <property type="entry name" value="Outer membrane lipoprotein wza domain like"/>
    <property type="match status" value="1"/>
</dbReference>
<keyword evidence="7" id="KW-0460">Magnesium</keyword>
<dbReference type="InterPro" id="IPR000715">
    <property type="entry name" value="Glycosyl_transferase_4"/>
</dbReference>
<evidence type="ECO:0000256" key="8">
    <source>
        <dbReference type="SAM" id="Phobius"/>
    </source>
</evidence>
<evidence type="ECO:0000256" key="6">
    <source>
        <dbReference type="ARBA" id="ARBA00023136"/>
    </source>
</evidence>
<feature type="transmembrane region" description="Helical" evidence="8">
    <location>
        <begin position="249"/>
        <end position="269"/>
    </location>
</feature>
<feature type="transmembrane region" description="Helical" evidence="8">
    <location>
        <begin position="45"/>
        <end position="66"/>
    </location>
</feature>
<dbReference type="Pfam" id="PF10531">
    <property type="entry name" value="SLBB"/>
    <property type="match status" value="1"/>
</dbReference>
<comment type="cofactor">
    <cofactor evidence="7">
        <name>Mg(2+)</name>
        <dbReference type="ChEBI" id="CHEBI:18420"/>
    </cofactor>
</comment>
<dbReference type="Proteomes" id="UP000244527">
    <property type="component" value="Chromosome"/>
</dbReference>
<proteinExistence type="predicted"/>
<dbReference type="PANTHER" id="PTHR22926:SF3">
    <property type="entry name" value="UNDECAPRENYL-PHOSPHATE ALPHA-N-ACETYLGLUCOSAMINYL 1-PHOSPHATE TRANSFERASE"/>
    <property type="match status" value="1"/>
</dbReference>
<protein>
    <submittedName>
        <fullName evidence="11">Uncharacterized protein</fullName>
    </submittedName>
</protein>
<dbReference type="GO" id="GO:0071555">
    <property type="term" value="P:cell wall organization"/>
    <property type="evidence" value="ECO:0007669"/>
    <property type="project" value="TreeGrafter"/>
</dbReference>
<evidence type="ECO:0000313" key="11">
    <source>
        <dbReference type="EMBL" id="AWG23032.1"/>
    </source>
</evidence>
<feature type="transmembrane region" description="Helical" evidence="8">
    <location>
        <begin position="126"/>
        <end position="145"/>
    </location>
</feature>
<evidence type="ECO:0000256" key="2">
    <source>
        <dbReference type="ARBA" id="ARBA00022475"/>
    </source>
</evidence>
<keyword evidence="3" id="KW-0808">Transferase</keyword>
<feature type="transmembrane region" description="Helical" evidence="8">
    <location>
        <begin position="208"/>
        <end position="229"/>
    </location>
</feature>